<sequence length="146" mass="14992">MALRRRTALRRTATRHTADRRPAATTAALLAAAALAVPLLAACGAVDKAVGCAKTATAFANDLSSLQQDLGNAADSPQDAQRALDRLEKDLAKIQKATDDPEVQQALSRLTGALDKADDAVRDGRSPDLSALGDAAAALTKSCATG</sequence>
<feature type="compositionally biased region" description="Basic residues" evidence="1">
    <location>
        <begin position="1"/>
        <end position="14"/>
    </location>
</feature>
<evidence type="ECO:0000256" key="2">
    <source>
        <dbReference type="SAM" id="SignalP"/>
    </source>
</evidence>
<evidence type="ECO:0000256" key="1">
    <source>
        <dbReference type="SAM" id="MobiDB-lite"/>
    </source>
</evidence>
<protein>
    <recommendedName>
        <fullName evidence="5">Secreted protein</fullName>
    </recommendedName>
</protein>
<comment type="caution">
    <text evidence="3">The sequence shown here is derived from an EMBL/GenBank/DDBJ whole genome shotgun (WGS) entry which is preliminary data.</text>
</comment>
<proteinExistence type="predicted"/>
<dbReference type="EMBL" id="BHZD01000001">
    <property type="protein sequence ID" value="GCD45532.1"/>
    <property type="molecule type" value="Genomic_DNA"/>
</dbReference>
<reference evidence="3 4" key="1">
    <citation type="submission" date="2018-11" db="EMBL/GenBank/DDBJ databases">
        <title>Whole genome sequence of Streptomyces paromomycinus NBRC 15454(T).</title>
        <authorList>
            <person name="Komaki H."/>
            <person name="Tamura T."/>
        </authorList>
    </citation>
    <scope>NUCLEOTIDE SEQUENCE [LARGE SCALE GENOMIC DNA]</scope>
    <source>
        <strain evidence="3 4">NBRC 15454</strain>
    </source>
</reference>
<dbReference type="RefSeq" id="WP_125056090.1">
    <property type="nucleotide sequence ID" value="NZ_BHZD01000001.1"/>
</dbReference>
<keyword evidence="4" id="KW-1185">Reference proteome</keyword>
<feature type="chain" id="PRO_5038753687" description="Secreted protein" evidence="2">
    <location>
        <begin position="42"/>
        <end position="146"/>
    </location>
</feature>
<keyword evidence="2" id="KW-0732">Signal</keyword>
<dbReference type="AlphaFoldDB" id="A0A401W8D7"/>
<organism evidence="3 4">
    <name type="scientific">Streptomyces paromomycinus</name>
    <name type="common">Streptomyces rimosus subsp. paromomycinus</name>
    <dbReference type="NCBI Taxonomy" id="92743"/>
    <lineage>
        <taxon>Bacteria</taxon>
        <taxon>Bacillati</taxon>
        <taxon>Actinomycetota</taxon>
        <taxon>Actinomycetes</taxon>
        <taxon>Kitasatosporales</taxon>
        <taxon>Streptomycetaceae</taxon>
        <taxon>Streptomyces</taxon>
    </lineage>
</organism>
<feature type="region of interest" description="Disordered" evidence="1">
    <location>
        <begin position="1"/>
        <end position="21"/>
    </location>
</feature>
<gene>
    <name evidence="3" type="ORF">GKJPGBOP_05263</name>
</gene>
<evidence type="ECO:0000313" key="3">
    <source>
        <dbReference type="EMBL" id="GCD45532.1"/>
    </source>
</evidence>
<name>A0A401W8D7_STREY</name>
<accession>A0A401W8D7</accession>
<feature type="signal peptide" evidence="2">
    <location>
        <begin position="1"/>
        <end position="41"/>
    </location>
</feature>
<evidence type="ECO:0008006" key="5">
    <source>
        <dbReference type="Google" id="ProtNLM"/>
    </source>
</evidence>
<dbReference type="Proteomes" id="UP000286746">
    <property type="component" value="Unassembled WGS sequence"/>
</dbReference>
<evidence type="ECO:0000313" key="4">
    <source>
        <dbReference type="Proteomes" id="UP000286746"/>
    </source>
</evidence>